<reference evidence="8" key="1">
    <citation type="submission" date="2019-06" db="EMBL/GenBank/DDBJ databases">
        <authorList>
            <person name="Broberg M."/>
        </authorList>
    </citation>
    <scope>NUCLEOTIDE SEQUENCE [LARGE SCALE GENOMIC DNA]</scope>
</reference>
<evidence type="ECO:0000256" key="4">
    <source>
        <dbReference type="ARBA" id="ARBA00023136"/>
    </source>
</evidence>
<dbReference type="Proteomes" id="UP000775872">
    <property type="component" value="Unassembled WGS sequence"/>
</dbReference>
<accession>A0A9N9W088</accession>
<keyword evidence="3 6" id="KW-1133">Transmembrane helix</keyword>
<keyword evidence="4 6" id="KW-0472">Membrane</keyword>
<dbReference type="GO" id="GO:0046873">
    <property type="term" value="F:metal ion transmembrane transporter activity"/>
    <property type="evidence" value="ECO:0007669"/>
    <property type="project" value="InterPro"/>
</dbReference>
<evidence type="ECO:0000256" key="5">
    <source>
        <dbReference type="SAM" id="MobiDB-lite"/>
    </source>
</evidence>
<evidence type="ECO:0000313" key="8">
    <source>
        <dbReference type="Proteomes" id="UP000775872"/>
    </source>
</evidence>
<protein>
    <submittedName>
        <fullName evidence="7">Uncharacterized protein</fullName>
    </submittedName>
</protein>
<feature type="compositionally biased region" description="Polar residues" evidence="5">
    <location>
        <begin position="17"/>
        <end position="38"/>
    </location>
</feature>
<name>A0A9N9W088_9HYPO</name>
<dbReference type="AlphaFoldDB" id="A0A9N9W088"/>
<proteinExistence type="predicted"/>
<dbReference type="InterPro" id="IPR045863">
    <property type="entry name" value="CorA_TM1_TM2"/>
</dbReference>
<feature type="transmembrane region" description="Helical" evidence="6">
    <location>
        <begin position="393"/>
        <end position="412"/>
    </location>
</feature>
<gene>
    <name evidence="7" type="ORF">CSOL1703_00003119</name>
</gene>
<dbReference type="EMBL" id="CABFOC020000002">
    <property type="protein sequence ID" value="CAH0037966.1"/>
    <property type="molecule type" value="Genomic_DNA"/>
</dbReference>
<dbReference type="GO" id="GO:0016020">
    <property type="term" value="C:membrane"/>
    <property type="evidence" value="ECO:0007669"/>
    <property type="project" value="UniProtKB-SubCell"/>
</dbReference>
<evidence type="ECO:0000256" key="1">
    <source>
        <dbReference type="ARBA" id="ARBA00004141"/>
    </source>
</evidence>
<dbReference type="Pfam" id="PF01544">
    <property type="entry name" value="CorA"/>
    <property type="match status" value="1"/>
</dbReference>
<comment type="caution">
    <text evidence="7">The sequence shown here is derived from an EMBL/GenBank/DDBJ whole genome shotgun (WGS) entry which is preliminary data.</text>
</comment>
<feature type="region of interest" description="Disordered" evidence="5">
    <location>
        <begin position="1"/>
        <end position="40"/>
    </location>
</feature>
<feature type="non-terminal residue" evidence="7">
    <location>
        <position position="1"/>
    </location>
</feature>
<dbReference type="InterPro" id="IPR002523">
    <property type="entry name" value="MgTranspt_CorA/ZnTranspt_ZntB"/>
</dbReference>
<evidence type="ECO:0000313" key="7">
    <source>
        <dbReference type="EMBL" id="CAH0037966.1"/>
    </source>
</evidence>
<feature type="transmembrane region" description="Helical" evidence="6">
    <location>
        <begin position="432"/>
        <end position="451"/>
    </location>
</feature>
<evidence type="ECO:0000256" key="2">
    <source>
        <dbReference type="ARBA" id="ARBA00022692"/>
    </source>
</evidence>
<organism evidence="7 8">
    <name type="scientific">Clonostachys solani</name>
    <dbReference type="NCBI Taxonomy" id="160281"/>
    <lineage>
        <taxon>Eukaryota</taxon>
        <taxon>Fungi</taxon>
        <taxon>Dikarya</taxon>
        <taxon>Ascomycota</taxon>
        <taxon>Pezizomycotina</taxon>
        <taxon>Sordariomycetes</taxon>
        <taxon>Hypocreomycetidae</taxon>
        <taxon>Hypocreales</taxon>
        <taxon>Bionectriaceae</taxon>
        <taxon>Clonostachys</taxon>
    </lineage>
</organism>
<dbReference type="Gene3D" id="1.20.58.340">
    <property type="entry name" value="Magnesium transport protein CorA, transmembrane region"/>
    <property type="match status" value="1"/>
</dbReference>
<evidence type="ECO:0000256" key="3">
    <source>
        <dbReference type="ARBA" id="ARBA00022989"/>
    </source>
</evidence>
<evidence type="ECO:0000256" key="6">
    <source>
        <dbReference type="SAM" id="Phobius"/>
    </source>
</evidence>
<comment type="subcellular location">
    <subcellularLocation>
        <location evidence="1">Membrane</location>
        <topology evidence="1">Multi-pass membrane protein</topology>
    </subcellularLocation>
</comment>
<keyword evidence="2 6" id="KW-0812">Transmembrane</keyword>
<sequence>MSHDSPPTETKDDGSNIALTSIEPTPARSGSTSPTSQDGRYIGYRLFQIDEGTSIDPEKKQMKTLTQEDFVTKRQVAPPPENKLHLYFLPTIKKDEDHPGPGLVEDQQICEKLTGALHLEPFFLTEKAWDSNGFFVHKRIIAGSDNALKGHSYAARFLIKFLEPEKEDNETAEEHKAPYKWLFLSFSVLWLKKAGKVTCVVACYDDCGILQHKIEEALERYPLRYVQSNPFAIYDAFLRLFIWQYDEGIWKFRKPVRKIEKQREKFMNTVVSLKSTKGANTTIVQEYHKMHELSRHAIHMSETVQVAALSVKLALEIVEGQLQRLGLVEDTEKNDARNVIDGIRFSASFIAALKLRSDAFVDRIENEIKMAYNIVSVYQLSETRDESKELTKFVTSLSLVFLPLTFVVGFWGMNFVGLTPERKLYVSRDTWWFAWTGVLAVFLAWLLYQWTKSFREIKRTMKAIKGVNLKITFLQRQQGNVLRRTGSRESTGPGHV</sequence>
<keyword evidence="8" id="KW-1185">Reference proteome</keyword>
<dbReference type="OrthoDB" id="5207033at2759"/>
<dbReference type="SUPFAM" id="SSF144083">
    <property type="entry name" value="Magnesium transport protein CorA, transmembrane region"/>
    <property type="match status" value="1"/>
</dbReference>
<reference evidence="7 8" key="2">
    <citation type="submission" date="2021-10" db="EMBL/GenBank/DDBJ databases">
        <authorList>
            <person name="Piombo E."/>
        </authorList>
    </citation>
    <scope>NUCLEOTIDE SEQUENCE [LARGE SCALE GENOMIC DNA]</scope>
</reference>